<dbReference type="EMBL" id="SDRB02013825">
    <property type="protein sequence ID" value="THF93939.1"/>
    <property type="molecule type" value="Genomic_DNA"/>
</dbReference>
<accession>A0A4S4CVJ8</accession>
<dbReference type="PANTHER" id="PTHR43840">
    <property type="entry name" value="MITOCHONDRIAL METAL TRANSPORTER 1-RELATED"/>
    <property type="match status" value="1"/>
</dbReference>
<feature type="region of interest" description="Disordered" evidence="2">
    <location>
        <begin position="230"/>
        <end position="253"/>
    </location>
</feature>
<dbReference type="SUPFAM" id="SSF160240">
    <property type="entry name" value="Cation efflux protein cytoplasmic domain-like"/>
    <property type="match status" value="1"/>
</dbReference>
<evidence type="ECO:0000313" key="4">
    <source>
        <dbReference type="EMBL" id="THF93939.1"/>
    </source>
</evidence>
<reference evidence="4 5" key="1">
    <citation type="journal article" date="2018" name="Proc. Natl. Acad. Sci. U.S.A.">
        <title>Draft genome sequence of Camellia sinensis var. sinensis provides insights into the evolution of the tea genome and tea quality.</title>
        <authorList>
            <person name="Wei C."/>
            <person name="Yang H."/>
            <person name="Wang S."/>
            <person name="Zhao J."/>
            <person name="Liu C."/>
            <person name="Gao L."/>
            <person name="Xia E."/>
            <person name="Lu Y."/>
            <person name="Tai Y."/>
            <person name="She G."/>
            <person name="Sun J."/>
            <person name="Cao H."/>
            <person name="Tong W."/>
            <person name="Gao Q."/>
            <person name="Li Y."/>
            <person name="Deng W."/>
            <person name="Jiang X."/>
            <person name="Wang W."/>
            <person name="Chen Q."/>
            <person name="Zhang S."/>
            <person name="Li H."/>
            <person name="Wu J."/>
            <person name="Wang P."/>
            <person name="Li P."/>
            <person name="Shi C."/>
            <person name="Zheng F."/>
            <person name="Jian J."/>
            <person name="Huang B."/>
            <person name="Shan D."/>
            <person name="Shi M."/>
            <person name="Fang C."/>
            <person name="Yue Y."/>
            <person name="Li F."/>
            <person name="Li D."/>
            <person name="Wei S."/>
            <person name="Han B."/>
            <person name="Jiang C."/>
            <person name="Yin Y."/>
            <person name="Xia T."/>
            <person name="Zhang Z."/>
            <person name="Bennetzen J.L."/>
            <person name="Zhao S."/>
            <person name="Wan X."/>
        </authorList>
    </citation>
    <scope>NUCLEOTIDE SEQUENCE [LARGE SCALE GENOMIC DNA]</scope>
    <source>
        <strain evidence="5">cv. Shuchazao</strain>
        <tissue evidence="4">Leaf</tissue>
    </source>
</reference>
<feature type="domain" description="Cation efflux protein cytoplasmic" evidence="3">
    <location>
        <begin position="36"/>
        <end position="110"/>
    </location>
</feature>
<dbReference type="PANTHER" id="PTHR43840:SF13">
    <property type="entry name" value="CATION EFFLUX PROTEIN CYTOPLASMIC DOMAIN-CONTAINING PROTEIN"/>
    <property type="match status" value="1"/>
</dbReference>
<protein>
    <recommendedName>
        <fullName evidence="3">Cation efflux protein cytoplasmic domain-containing protein</fullName>
    </recommendedName>
</protein>
<keyword evidence="1" id="KW-0813">Transport</keyword>
<dbReference type="GO" id="GO:0016020">
    <property type="term" value="C:membrane"/>
    <property type="evidence" value="ECO:0007669"/>
    <property type="project" value="TreeGrafter"/>
</dbReference>
<name>A0A4S4CVJ8_CAMSN</name>
<dbReference type="InterPro" id="IPR027470">
    <property type="entry name" value="Cation_efflux_CTD"/>
</dbReference>
<evidence type="ECO:0000256" key="2">
    <source>
        <dbReference type="SAM" id="MobiDB-lite"/>
    </source>
</evidence>
<proteinExistence type="predicted"/>
<dbReference type="Proteomes" id="UP000306102">
    <property type="component" value="Unassembled WGS sequence"/>
</dbReference>
<dbReference type="GO" id="GO:0005384">
    <property type="term" value="F:manganese ion transmembrane transporter activity"/>
    <property type="evidence" value="ECO:0007669"/>
    <property type="project" value="TreeGrafter"/>
</dbReference>
<dbReference type="Gene3D" id="3.30.70.1350">
    <property type="entry name" value="Cation efflux protein, cytoplasmic domain"/>
    <property type="match status" value="1"/>
</dbReference>
<dbReference type="InterPro" id="IPR050291">
    <property type="entry name" value="CDF_Transporter"/>
</dbReference>
<evidence type="ECO:0000259" key="3">
    <source>
        <dbReference type="Pfam" id="PF16916"/>
    </source>
</evidence>
<dbReference type="FunFam" id="3.30.70.1350:FF:000005">
    <property type="entry name" value="Metal tolerance protein 4"/>
    <property type="match status" value="1"/>
</dbReference>
<keyword evidence="5" id="KW-1185">Reference proteome</keyword>
<dbReference type="STRING" id="542762.A0A4S4CVJ8"/>
<sequence>MNLNQLIDSTKDIKCLSIHVGNMHIPPVSLVGQSASPEVLQKMTYLVIRHPQVKRIDTVRAYTFGVLYFVEVDIELPEELPLKEAHAIGETLQMKIEKLPEVERAFVHLDYECQHKPEHSVFMASAVATPPLFLTGSLTTLRRQLLISLSLAATPPLPLTISPTLSLTQPPPPTGAFSFSASLNLPRPPPLPSLLPIPLLFPPLHRRSQIGSVKNPVDLRLHTFAATSSSTTSPQVASPCCNSCHPSPPPTKI</sequence>
<organism evidence="4 5">
    <name type="scientific">Camellia sinensis var. sinensis</name>
    <name type="common">China tea</name>
    <dbReference type="NCBI Taxonomy" id="542762"/>
    <lineage>
        <taxon>Eukaryota</taxon>
        <taxon>Viridiplantae</taxon>
        <taxon>Streptophyta</taxon>
        <taxon>Embryophyta</taxon>
        <taxon>Tracheophyta</taxon>
        <taxon>Spermatophyta</taxon>
        <taxon>Magnoliopsida</taxon>
        <taxon>eudicotyledons</taxon>
        <taxon>Gunneridae</taxon>
        <taxon>Pentapetalae</taxon>
        <taxon>asterids</taxon>
        <taxon>Ericales</taxon>
        <taxon>Theaceae</taxon>
        <taxon>Camellia</taxon>
    </lineage>
</organism>
<gene>
    <name evidence="4" type="ORF">TEA_017629</name>
</gene>
<dbReference type="AlphaFoldDB" id="A0A4S4CVJ8"/>
<dbReference type="Pfam" id="PF16916">
    <property type="entry name" value="ZT_dimer"/>
    <property type="match status" value="1"/>
</dbReference>
<comment type="caution">
    <text evidence="4">The sequence shown here is derived from an EMBL/GenBank/DDBJ whole genome shotgun (WGS) entry which is preliminary data.</text>
</comment>
<evidence type="ECO:0000313" key="5">
    <source>
        <dbReference type="Proteomes" id="UP000306102"/>
    </source>
</evidence>
<evidence type="ECO:0000256" key="1">
    <source>
        <dbReference type="ARBA" id="ARBA00022448"/>
    </source>
</evidence>
<dbReference type="InterPro" id="IPR036837">
    <property type="entry name" value="Cation_efflux_CTD_sf"/>
</dbReference>